<protein>
    <submittedName>
        <fullName evidence="3">Pilus assembly protein</fullName>
    </submittedName>
</protein>
<evidence type="ECO:0000256" key="1">
    <source>
        <dbReference type="SAM" id="Phobius"/>
    </source>
</evidence>
<dbReference type="Proteomes" id="UP000676996">
    <property type="component" value="Unassembled WGS sequence"/>
</dbReference>
<sequence length="208" mass="22722">MTIWLPVRTSIGVLSQDRRGITVVEFAMVAPVMCIMLLGGFDVAHTLYMDAALQGVVQKAARDSALETGSSQQQQQFIDDTVKENVKALANNADVQIKRRFYRTFTEAAAAKPEDWTDTNGDGICDAGEPYEDANLNNVWDKDGGDQGQGGARDATVYTVTVTYPRMFPIQKFIGGSDTTSVQAVTVLRNQPFGDQQSYGTAKIRNCP</sequence>
<gene>
    <name evidence="3" type="ORF">J7S20_03195</name>
</gene>
<feature type="transmembrane region" description="Helical" evidence="1">
    <location>
        <begin position="21"/>
        <end position="41"/>
    </location>
</feature>
<evidence type="ECO:0000313" key="3">
    <source>
        <dbReference type="EMBL" id="MBR0551509.1"/>
    </source>
</evidence>
<comment type="caution">
    <text evidence="3">The sequence shown here is derived from an EMBL/GenBank/DDBJ whole genome shotgun (WGS) entry which is preliminary data.</text>
</comment>
<reference evidence="3" key="1">
    <citation type="submission" date="2021-04" db="EMBL/GenBank/DDBJ databases">
        <title>Ouciella asimina sp. nov., isolated from the surface seawater in the hydrothermal field of Okinawa Trough.</title>
        <authorList>
            <person name="Shuang W."/>
        </authorList>
    </citation>
    <scope>NUCLEOTIDE SEQUENCE</scope>
    <source>
        <strain evidence="3">LXI357</strain>
    </source>
</reference>
<name>A0A8T4IGV5_9SPHN</name>
<dbReference type="RefSeq" id="WP_284052782.1">
    <property type="nucleotide sequence ID" value="NZ_JAGRQC010000001.1"/>
</dbReference>
<organism evidence="3 4">
    <name type="scientific">Stakelama marina</name>
    <dbReference type="NCBI Taxonomy" id="2826939"/>
    <lineage>
        <taxon>Bacteria</taxon>
        <taxon>Pseudomonadati</taxon>
        <taxon>Pseudomonadota</taxon>
        <taxon>Alphaproteobacteria</taxon>
        <taxon>Sphingomonadales</taxon>
        <taxon>Sphingomonadaceae</taxon>
        <taxon>Stakelama</taxon>
    </lineage>
</organism>
<dbReference type="AlphaFoldDB" id="A0A8T4IGV5"/>
<dbReference type="InterPro" id="IPR012495">
    <property type="entry name" value="TadE-like_dom"/>
</dbReference>
<keyword evidence="1" id="KW-0812">Transmembrane</keyword>
<proteinExistence type="predicted"/>
<evidence type="ECO:0000313" key="4">
    <source>
        <dbReference type="Proteomes" id="UP000676996"/>
    </source>
</evidence>
<keyword evidence="4" id="KW-1185">Reference proteome</keyword>
<feature type="domain" description="TadE-like" evidence="2">
    <location>
        <begin position="20"/>
        <end position="62"/>
    </location>
</feature>
<evidence type="ECO:0000259" key="2">
    <source>
        <dbReference type="Pfam" id="PF07811"/>
    </source>
</evidence>
<accession>A0A8T4IGV5</accession>
<keyword evidence="1" id="KW-0472">Membrane</keyword>
<dbReference type="EMBL" id="JAGRQC010000001">
    <property type="protein sequence ID" value="MBR0551509.1"/>
    <property type="molecule type" value="Genomic_DNA"/>
</dbReference>
<keyword evidence="1" id="KW-1133">Transmembrane helix</keyword>
<dbReference type="Pfam" id="PF07811">
    <property type="entry name" value="TadE"/>
    <property type="match status" value="1"/>
</dbReference>